<proteinExistence type="predicted"/>
<protein>
    <submittedName>
        <fullName evidence="2">Uncharacterized protein</fullName>
    </submittedName>
</protein>
<evidence type="ECO:0000313" key="3">
    <source>
        <dbReference type="Proteomes" id="UP000434052"/>
    </source>
</evidence>
<organism evidence="2 3">
    <name type="scientific">Oceanidesulfovibrio marinus</name>
    <dbReference type="NCBI Taxonomy" id="370038"/>
    <lineage>
        <taxon>Bacteria</taxon>
        <taxon>Pseudomonadati</taxon>
        <taxon>Thermodesulfobacteriota</taxon>
        <taxon>Desulfovibrionia</taxon>
        <taxon>Desulfovibrionales</taxon>
        <taxon>Desulfovibrionaceae</taxon>
        <taxon>Oceanidesulfovibrio</taxon>
    </lineage>
</organism>
<dbReference type="AlphaFoldDB" id="A0A6P1ZCB0"/>
<dbReference type="EMBL" id="CP039543">
    <property type="protein sequence ID" value="QJT09684.1"/>
    <property type="molecule type" value="Genomic_DNA"/>
</dbReference>
<dbReference type="Proteomes" id="UP000503251">
    <property type="component" value="Chromosome"/>
</dbReference>
<dbReference type="OrthoDB" id="5456715at2"/>
<name>A0A6P1ZCB0_9BACT</name>
<dbReference type="Proteomes" id="UP000434052">
    <property type="component" value="Unassembled WGS sequence"/>
</dbReference>
<sequence>MSQYTPEHEAQKRAIYEKMNPRRKKFVDRIGYDKWDPFAMPKDPIEIRKDPTNRTIQQLVSDFLRSREAHQGYTQAFASGAMELAMGVMRQEDRYEGMMEFSAWYKKLMEKEGVQNAD</sequence>
<reference evidence="2 3" key="1">
    <citation type="submission" date="2018-06" db="EMBL/GenBank/DDBJ databases">
        <title>Complete genome of Desulfovibrio marinus P48SEP.</title>
        <authorList>
            <person name="Crispim J.S."/>
            <person name="Vidigal P.M.P."/>
            <person name="Silva L.C.F."/>
            <person name="Araujo L.C."/>
            <person name="Laguardia C.N."/>
            <person name="Dias R.S."/>
            <person name="Sousa M.P."/>
            <person name="Paula S.O."/>
            <person name="Silva C."/>
        </authorList>
    </citation>
    <scope>NUCLEOTIDE SEQUENCE [LARGE SCALE GENOMIC DNA]</scope>
    <source>
        <strain evidence="2 3">P48SEP</strain>
    </source>
</reference>
<dbReference type="RefSeq" id="WP_144307102.1">
    <property type="nucleotide sequence ID" value="NZ_CP039543.1"/>
</dbReference>
<evidence type="ECO:0000313" key="2">
    <source>
        <dbReference type="EMBL" id="TVM31044.1"/>
    </source>
</evidence>
<gene>
    <name evidence="2" type="ORF">DQK91_19615</name>
    <name evidence="1" type="ORF">E8L03_12395</name>
</gene>
<dbReference type="EMBL" id="QMIF01000018">
    <property type="protein sequence ID" value="TVM31044.1"/>
    <property type="molecule type" value="Genomic_DNA"/>
</dbReference>
<accession>A0A6P1ZCB0</accession>
<evidence type="ECO:0000313" key="4">
    <source>
        <dbReference type="Proteomes" id="UP000503251"/>
    </source>
</evidence>
<keyword evidence="4" id="KW-1185">Reference proteome</keyword>
<evidence type="ECO:0000313" key="1">
    <source>
        <dbReference type="EMBL" id="QJT09684.1"/>
    </source>
</evidence>
<reference evidence="1 4" key="2">
    <citation type="submission" date="2019-04" db="EMBL/GenBank/DDBJ databases">
        <title>Isolation and culture of sulfate reducing bacteria from the cold seep of the South China Sea.</title>
        <authorList>
            <person name="Sun C."/>
            <person name="Liu R."/>
        </authorList>
    </citation>
    <scope>NUCLEOTIDE SEQUENCE [LARGE SCALE GENOMIC DNA]</scope>
    <source>
        <strain evidence="1 4">CS1</strain>
    </source>
</reference>